<keyword evidence="5 6" id="KW-0539">Nucleus</keyword>
<evidence type="ECO:0000259" key="8">
    <source>
        <dbReference type="PROSITE" id="PS50039"/>
    </source>
</evidence>
<protein>
    <recommendedName>
        <fullName evidence="8">Fork-head domain-containing protein</fullName>
    </recommendedName>
</protein>
<sequence length="203" mass="23503">MEVQKVKSSIENQKKENQTQNVYPETHFVSHSASSHVITIFPESEDNKHEVNCQDDPYKLQSMTADASCDSLADVSESYYLKPKFSHNILCAFAILCGSDEEMMIEVSGIYSFLCKCFPYFETAELHWKNSLRHSLTTCNWFHKTELHRTAMKGYKWTINWNHKTCLAWEISKQCIKDVTSLNLCLSDPVNTINTWNDQRSQS</sequence>
<dbReference type="PROSITE" id="PS50039">
    <property type="entry name" value="FORK_HEAD_3"/>
    <property type="match status" value="1"/>
</dbReference>
<feature type="region of interest" description="Disordered" evidence="7">
    <location>
        <begin position="1"/>
        <end position="22"/>
    </location>
</feature>
<keyword evidence="10" id="KW-1185">Reference proteome</keyword>
<dbReference type="GO" id="GO:0003700">
    <property type="term" value="F:DNA-binding transcription factor activity"/>
    <property type="evidence" value="ECO:0007669"/>
    <property type="project" value="InterPro"/>
</dbReference>
<evidence type="ECO:0000256" key="5">
    <source>
        <dbReference type="ARBA" id="ARBA00023242"/>
    </source>
</evidence>
<evidence type="ECO:0000256" key="1">
    <source>
        <dbReference type="ARBA" id="ARBA00004123"/>
    </source>
</evidence>
<dbReference type="GO" id="GO:0005634">
    <property type="term" value="C:nucleus"/>
    <property type="evidence" value="ECO:0007669"/>
    <property type="project" value="UniProtKB-SubCell"/>
</dbReference>
<dbReference type="InterPro" id="IPR047119">
    <property type="entry name" value="FOXN2/3-like"/>
</dbReference>
<dbReference type="AlphaFoldDB" id="T1KUA2"/>
<dbReference type="GO" id="GO:0000987">
    <property type="term" value="F:cis-regulatory region sequence-specific DNA binding"/>
    <property type="evidence" value="ECO:0007669"/>
    <property type="project" value="TreeGrafter"/>
</dbReference>
<dbReference type="EnsemblMetazoa" id="tetur21g02690.1">
    <property type="protein sequence ID" value="tetur21g02690.1"/>
    <property type="gene ID" value="tetur21g02690"/>
</dbReference>
<dbReference type="PANTHER" id="PTHR13962:SF17">
    <property type="entry name" value="FORKHEAD BOX PROTEIN N4"/>
    <property type="match status" value="1"/>
</dbReference>
<dbReference type="PROSITE" id="PS00658">
    <property type="entry name" value="FORK_HEAD_2"/>
    <property type="match status" value="1"/>
</dbReference>
<evidence type="ECO:0000256" key="4">
    <source>
        <dbReference type="ARBA" id="ARBA00023163"/>
    </source>
</evidence>
<comment type="subcellular location">
    <subcellularLocation>
        <location evidence="1 6">Nucleus</location>
    </subcellularLocation>
</comment>
<proteinExistence type="predicted"/>
<dbReference type="InterPro" id="IPR036390">
    <property type="entry name" value="WH_DNA-bd_sf"/>
</dbReference>
<accession>T1KUA2</accession>
<keyword evidence="3 6" id="KW-0238">DNA-binding</keyword>
<reference evidence="9" key="2">
    <citation type="submission" date="2015-06" db="UniProtKB">
        <authorList>
            <consortium name="EnsemblMetazoa"/>
        </authorList>
    </citation>
    <scope>IDENTIFICATION</scope>
</reference>
<reference evidence="10" key="1">
    <citation type="submission" date="2011-08" db="EMBL/GenBank/DDBJ databases">
        <authorList>
            <person name="Rombauts S."/>
        </authorList>
    </citation>
    <scope>NUCLEOTIDE SEQUENCE</scope>
    <source>
        <strain evidence="10">London</strain>
    </source>
</reference>
<dbReference type="Gene3D" id="1.10.10.10">
    <property type="entry name" value="Winged helix-like DNA-binding domain superfamily/Winged helix DNA-binding domain"/>
    <property type="match status" value="1"/>
</dbReference>
<dbReference type="Proteomes" id="UP000015104">
    <property type="component" value="Unassembled WGS sequence"/>
</dbReference>
<dbReference type="EMBL" id="CAEY01000551">
    <property type="status" value="NOT_ANNOTATED_CDS"/>
    <property type="molecule type" value="Genomic_DNA"/>
</dbReference>
<feature type="compositionally biased region" description="Polar residues" evidence="7">
    <location>
        <begin position="1"/>
        <end position="11"/>
    </location>
</feature>
<organism evidence="9 10">
    <name type="scientific">Tetranychus urticae</name>
    <name type="common">Two-spotted spider mite</name>
    <dbReference type="NCBI Taxonomy" id="32264"/>
    <lineage>
        <taxon>Eukaryota</taxon>
        <taxon>Metazoa</taxon>
        <taxon>Ecdysozoa</taxon>
        <taxon>Arthropoda</taxon>
        <taxon>Chelicerata</taxon>
        <taxon>Arachnida</taxon>
        <taxon>Acari</taxon>
        <taxon>Acariformes</taxon>
        <taxon>Trombidiformes</taxon>
        <taxon>Prostigmata</taxon>
        <taxon>Eleutherengona</taxon>
        <taxon>Raphignathae</taxon>
        <taxon>Tetranychoidea</taxon>
        <taxon>Tetranychidae</taxon>
        <taxon>Tetranychus</taxon>
    </lineage>
</organism>
<evidence type="ECO:0000313" key="9">
    <source>
        <dbReference type="EnsemblMetazoa" id="tetur21g02690.1"/>
    </source>
</evidence>
<dbReference type="InterPro" id="IPR030456">
    <property type="entry name" value="TF_fork_head_CS_2"/>
</dbReference>
<evidence type="ECO:0000256" key="7">
    <source>
        <dbReference type="SAM" id="MobiDB-lite"/>
    </source>
</evidence>
<dbReference type="HOGENOM" id="CLU_1350440_0_0_1"/>
<feature type="domain" description="Fork-head" evidence="8">
    <location>
        <begin position="82"/>
        <end position="160"/>
    </location>
</feature>
<evidence type="ECO:0000256" key="2">
    <source>
        <dbReference type="ARBA" id="ARBA00023015"/>
    </source>
</evidence>
<keyword evidence="2" id="KW-0805">Transcription regulation</keyword>
<dbReference type="eggNOG" id="KOG2294">
    <property type="taxonomic scope" value="Eukaryota"/>
</dbReference>
<dbReference type="PANTHER" id="PTHR13962">
    <property type="entry name" value="FORKHEAD BOX PROTEIN N3-LIKE PROTEIN-RELATED"/>
    <property type="match status" value="1"/>
</dbReference>
<feature type="DNA-binding region" description="Fork-head" evidence="6">
    <location>
        <begin position="82"/>
        <end position="160"/>
    </location>
</feature>
<name>T1KUA2_TETUR</name>
<dbReference type="InterPro" id="IPR036388">
    <property type="entry name" value="WH-like_DNA-bd_sf"/>
</dbReference>
<dbReference type="SMART" id="SM00339">
    <property type="entry name" value="FH"/>
    <property type="match status" value="1"/>
</dbReference>
<dbReference type="SUPFAM" id="SSF46785">
    <property type="entry name" value="Winged helix' DNA-binding domain"/>
    <property type="match status" value="1"/>
</dbReference>
<evidence type="ECO:0000256" key="3">
    <source>
        <dbReference type="ARBA" id="ARBA00023125"/>
    </source>
</evidence>
<dbReference type="Pfam" id="PF00250">
    <property type="entry name" value="Forkhead"/>
    <property type="match status" value="1"/>
</dbReference>
<evidence type="ECO:0000256" key="6">
    <source>
        <dbReference type="PROSITE-ProRule" id="PRU00089"/>
    </source>
</evidence>
<evidence type="ECO:0000313" key="10">
    <source>
        <dbReference type="Proteomes" id="UP000015104"/>
    </source>
</evidence>
<keyword evidence="4" id="KW-0804">Transcription</keyword>
<dbReference type="STRING" id="32264.T1KUA2"/>
<dbReference type="InterPro" id="IPR001766">
    <property type="entry name" value="Fork_head_dom"/>
</dbReference>